<organism evidence="1 2">
    <name type="scientific">Corynebacterium striatum</name>
    <dbReference type="NCBI Taxonomy" id="43770"/>
    <lineage>
        <taxon>Bacteria</taxon>
        <taxon>Bacillati</taxon>
        <taxon>Actinomycetota</taxon>
        <taxon>Actinomycetes</taxon>
        <taxon>Mycobacteriales</taxon>
        <taxon>Corynebacteriaceae</taxon>
        <taxon>Corynebacterium</taxon>
    </lineage>
</organism>
<evidence type="ECO:0000313" key="1">
    <source>
        <dbReference type="EMBL" id="GEA43722.1"/>
    </source>
</evidence>
<sequence length="79" mass="9141">MREGKENYVVLRQHLWGGFVNYAVCQLRQMRHEFGDLLPSIRAPSQRAYLQLSSEVRRMRKQEAKNFASCVSGGACNCY</sequence>
<evidence type="ECO:0000313" key="2">
    <source>
        <dbReference type="Proteomes" id="UP000315234"/>
    </source>
</evidence>
<proteinExistence type="predicted"/>
<dbReference type="AlphaFoldDB" id="A0ABC9ZNG8"/>
<dbReference type="EMBL" id="BJLD01000002">
    <property type="protein sequence ID" value="GEA43722.1"/>
    <property type="molecule type" value="Genomic_DNA"/>
</dbReference>
<accession>A0ABC9ZNG8</accession>
<dbReference type="Proteomes" id="UP000315234">
    <property type="component" value="Unassembled WGS sequence"/>
</dbReference>
<reference evidence="1 2" key="1">
    <citation type="submission" date="2019-06" db="EMBL/GenBank/DDBJ databases">
        <title>Draft genome sequence of Corynebacterium striatum NBRC 15291.</title>
        <authorList>
            <person name="Miura T."/>
            <person name="Furukawa M."/>
            <person name="Shimamura M."/>
            <person name="Ohyama Y."/>
            <person name="Yamazoe A."/>
            <person name="Kawasaki H."/>
        </authorList>
    </citation>
    <scope>NUCLEOTIDE SEQUENCE [LARGE SCALE GENOMIC DNA]</scope>
    <source>
        <strain evidence="1 2">NBRC 15291</strain>
    </source>
</reference>
<protein>
    <recommendedName>
        <fullName evidence="3">Transposase</fullName>
    </recommendedName>
</protein>
<comment type="caution">
    <text evidence="1">The sequence shown here is derived from an EMBL/GenBank/DDBJ whole genome shotgun (WGS) entry which is preliminary data.</text>
</comment>
<evidence type="ECO:0008006" key="3">
    <source>
        <dbReference type="Google" id="ProtNLM"/>
    </source>
</evidence>
<name>A0ABC9ZNG8_CORST</name>
<gene>
    <name evidence="1" type="ORF">Cst04h_18920</name>
</gene>